<dbReference type="eggNOG" id="COG1452">
    <property type="taxonomic scope" value="Bacteria"/>
</dbReference>
<sequence length="566" mass="64597">MVKNTMIIKEFRRLFILFIILIIIITGFSSYIVQASSEEVAPYDLKAAGDIQYDLKNGLIYATKDVSFKINNLNIECQKLKVNLAAEEIIAEGGIKLILKDETLIGKSLVYNYGTGSGTMVQAKTKIDSLNFRGGVIRLVEGEEYRAEIEDASFTPCILDEPHYQIKAKRVKIYPDEKVVGEDVGFWIGKVKIISLPGYVVEYKEDEKTGKKELYNTSPVPSLGYNTEDGLILSIYYPYQYGNNLEGKLNASTTQVGGQKAILENRYKITPDLVATTRYVYSKEFEDDEINKDSLLKGGLSFKRNRLKVTGLLGYDFIDEKRQEELDIKYRYSNRANITLYHGFTNEMLEQQLYKLDGHIGRYQWELKYNKGYDIDSFPFIRLYSPRYNLNLFNLKFITGGGRVTNKGITTDKGLVKLLIDKKLRLATGLDLTFQEKVTTNLYYKDSSFSDYKVYDSNLGIDYGINLGTSLDINSNLKFQMVNTEGDPFLPDDTAEEVKLLKPGLSFKYKLPEPGSMWILKLNGSYNLYSNFWESGTVLVQRNYDCFNYSLEVDLVNESLGVNINF</sequence>
<dbReference type="OrthoDB" id="2111759at2"/>
<dbReference type="GO" id="GO:1990351">
    <property type="term" value="C:transporter complex"/>
    <property type="evidence" value="ECO:0007669"/>
    <property type="project" value="TreeGrafter"/>
</dbReference>
<proteinExistence type="predicted"/>
<dbReference type="PANTHER" id="PTHR30189:SF1">
    <property type="entry name" value="LPS-ASSEMBLY PROTEIN LPTD"/>
    <property type="match status" value="1"/>
</dbReference>
<dbReference type="RefSeq" id="WP_015923462.1">
    <property type="nucleotide sequence ID" value="NC_011899.1"/>
</dbReference>
<keyword evidence="2" id="KW-1185">Reference proteome</keyword>
<evidence type="ECO:0000313" key="1">
    <source>
        <dbReference type="EMBL" id="ACL70492.1"/>
    </source>
</evidence>
<dbReference type="STRING" id="373903.Hore_17430"/>
<dbReference type="PANTHER" id="PTHR30189">
    <property type="entry name" value="LPS-ASSEMBLY PROTEIN"/>
    <property type="match status" value="1"/>
</dbReference>
<name>B8CYX3_HALOH</name>
<organism evidence="1 2">
    <name type="scientific">Halothermothrix orenii (strain H 168 / OCM 544 / DSM 9562)</name>
    <dbReference type="NCBI Taxonomy" id="373903"/>
    <lineage>
        <taxon>Bacteria</taxon>
        <taxon>Bacillati</taxon>
        <taxon>Bacillota</taxon>
        <taxon>Clostridia</taxon>
        <taxon>Halanaerobiales</taxon>
        <taxon>Halothermotrichaceae</taxon>
        <taxon>Halothermothrix</taxon>
    </lineage>
</organism>
<dbReference type="EMBL" id="CP001098">
    <property type="protein sequence ID" value="ACL70492.1"/>
    <property type="molecule type" value="Genomic_DNA"/>
</dbReference>
<dbReference type="Proteomes" id="UP000000719">
    <property type="component" value="Chromosome"/>
</dbReference>
<dbReference type="HOGENOM" id="CLU_491568_0_0_9"/>
<dbReference type="AlphaFoldDB" id="B8CYX3"/>
<dbReference type="GO" id="GO:0009279">
    <property type="term" value="C:cell outer membrane"/>
    <property type="evidence" value="ECO:0007669"/>
    <property type="project" value="TreeGrafter"/>
</dbReference>
<dbReference type="KEGG" id="hor:Hore_17430"/>
<accession>B8CYX3</accession>
<dbReference type="InterPro" id="IPR050218">
    <property type="entry name" value="LptD"/>
</dbReference>
<evidence type="ECO:0000313" key="2">
    <source>
        <dbReference type="Proteomes" id="UP000000719"/>
    </source>
</evidence>
<reference evidence="1 2" key="1">
    <citation type="journal article" date="2009" name="PLoS ONE">
        <title>Genome analysis of the anaerobic thermohalophilic bacterium Halothermothrix orenii.</title>
        <authorList>
            <person name="Mavromatis K."/>
            <person name="Ivanova N."/>
            <person name="Anderson I."/>
            <person name="Lykidis A."/>
            <person name="Hooper S.D."/>
            <person name="Sun H."/>
            <person name="Kunin V."/>
            <person name="Lapidus A."/>
            <person name="Hugenholtz P."/>
            <person name="Patel B."/>
            <person name="Kyrpides N.C."/>
        </authorList>
    </citation>
    <scope>NUCLEOTIDE SEQUENCE [LARGE SCALE GENOMIC DNA]</scope>
    <source>
        <strain evidence="2">H 168 / OCM 544 / DSM 9562</strain>
    </source>
</reference>
<protein>
    <submittedName>
        <fullName evidence="1">Organic solvent tolerance protein OstA</fullName>
    </submittedName>
</protein>
<gene>
    <name evidence="1" type="ordered locus">Hore_17430</name>
</gene>